<protein>
    <recommendedName>
        <fullName evidence="4">L1 transposable element RRM domain-containing protein</fullName>
    </recommendedName>
</protein>
<dbReference type="InterPro" id="IPR004244">
    <property type="entry name" value="Transposase_22"/>
</dbReference>
<reference evidence="2" key="2">
    <citation type="submission" date="2025-08" db="UniProtKB">
        <authorList>
            <consortium name="Ensembl"/>
        </authorList>
    </citation>
    <scope>IDENTIFICATION</scope>
</reference>
<organism evidence="2 3">
    <name type="scientific">Poecilia formosa</name>
    <name type="common">Amazon molly</name>
    <name type="synonym">Limia formosa</name>
    <dbReference type="NCBI Taxonomy" id="48698"/>
    <lineage>
        <taxon>Eukaryota</taxon>
        <taxon>Metazoa</taxon>
        <taxon>Chordata</taxon>
        <taxon>Craniata</taxon>
        <taxon>Vertebrata</taxon>
        <taxon>Euteleostomi</taxon>
        <taxon>Actinopterygii</taxon>
        <taxon>Neopterygii</taxon>
        <taxon>Teleostei</taxon>
        <taxon>Neoteleostei</taxon>
        <taxon>Acanthomorphata</taxon>
        <taxon>Ovalentaria</taxon>
        <taxon>Atherinomorphae</taxon>
        <taxon>Cyprinodontiformes</taxon>
        <taxon>Poeciliidae</taxon>
        <taxon>Poeciliinae</taxon>
        <taxon>Poecilia</taxon>
    </lineage>
</organism>
<evidence type="ECO:0008006" key="4">
    <source>
        <dbReference type="Google" id="ProtNLM"/>
    </source>
</evidence>
<reference evidence="2" key="3">
    <citation type="submission" date="2025-09" db="UniProtKB">
        <authorList>
            <consortium name="Ensembl"/>
        </authorList>
    </citation>
    <scope>IDENTIFICATION</scope>
</reference>
<dbReference type="GeneTree" id="ENSGT00940000167097"/>
<dbReference type="AlphaFoldDB" id="A0A096M7N3"/>
<dbReference type="Proteomes" id="UP000028760">
    <property type="component" value="Unassembled WGS sequence"/>
</dbReference>
<dbReference type="Ensembl" id="ENSPFOT00000024512.1">
    <property type="protein sequence ID" value="ENSPFOP00000027424.1"/>
    <property type="gene ID" value="ENSPFOG00000022097.1"/>
</dbReference>
<keyword evidence="3" id="KW-1185">Reference proteome</keyword>
<accession>A0A096M7N3</accession>
<evidence type="ECO:0000313" key="2">
    <source>
        <dbReference type="Ensembl" id="ENSPFOP00000027424.1"/>
    </source>
</evidence>
<feature type="compositionally biased region" description="Polar residues" evidence="1">
    <location>
        <begin position="26"/>
        <end position="44"/>
    </location>
</feature>
<proteinExistence type="predicted"/>
<reference evidence="3" key="1">
    <citation type="submission" date="2013-10" db="EMBL/GenBank/DDBJ databases">
        <authorList>
            <person name="Schartl M."/>
            <person name="Warren W."/>
        </authorList>
    </citation>
    <scope>NUCLEOTIDE SEQUENCE [LARGE SCALE GENOMIC DNA]</scope>
    <source>
        <strain evidence="3">female</strain>
    </source>
</reference>
<dbReference type="PANTHER" id="PTHR11505">
    <property type="entry name" value="L1 TRANSPOSABLE ELEMENT-RELATED"/>
    <property type="match status" value="1"/>
</dbReference>
<dbReference type="EMBL" id="AYCK01029581">
    <property type="status" value="NOT_ANNOTATED_CDS"/>
    <property type="molecule type" value="Genomic_DNA"/>
</dbReference>
<feature type="region of interest" description="Disordered" evidence="1">
    <location>
        <begin position="26"/>
        <end position="48"/>
    </location>
</feature>
<dbReference type="Gene3D" id="3.30.70.1820">
    <property type="entry name" value="L1 transposable element, RRM domain"/>
    <property type="match status" value="1"/>
</dbReference>
<dbReference type="eggNOG" id="ENOG502SRQ0">
    <property type="taxonomic scope" value="Eukaryota"/>
</dbReference>
<name>A0A096M7N3_POEFO</name>
<dbReference type="OMA" id="ETHRTPQ"/>
<sequence length="290" mass="33140">ERTVPCGARPIKQIISRSINTVLESPRTSLTPESTPANPLTNPSCAEEKHMDPNLMEEIRKMSTTLQVVEVDVVSIKETTKELKDSVENIVIRLGEVEQRVSDMEDVSAQMEKCVEICDKKLMTLWERVEDLENRSRRNNVRMVGLKEDKEERGNLREYVGRIIAQGFGLVGSEFEVQRAHRSLAPKPDANKPPRTILVRFLRSSAQDKVLQMAREKRGMDKLSEKQVLLFKDLSKGLVEKRGAFNTVKKCLREMEVNIGLFPATLIFTWKGERKTFLDNAEAERFLQQA</sequence>
<evidence type="ECO:0000313" key="3">
    <source>
        <dbReference type="Proteomes" id="UP000028760"/>
    </source>
</evidence>
<evidence type="ECO:0000256" key="1">
    <source>
        <dbReference type="SAM" id="MobiDB-lite"/>
    </source>
</evidence>